<comment type="similarity">
    <text evidence="3">Belongs to the peptidase M24B family.</text>
</comment>
<dbReference type="InterPro" id="IPR007865">
    <property type="entry name" value="Aminopep_P_N"/>
</dbReference>
<dbReference type="OrthoDB" id="9806388at2"/>
<keyword evidence="14" id="KW-0031">Aminopeptidase</keyword>
<evidence type="ECO:0000259" key="13">
    <source>
        <dbReference type="SMART" id="SM01011"/>
    </source>
</evidence>
<keyword evidence="5" id="KW-0645">Protease</keyword>
<dbReference type="GO" id="GO:0030145">
    <property type="term" value="F:manganese ion binding"/>
    <property type="evidence" value="ECO:0007669"/>
    <property type="project" value="InterPro"/>
</dbReference>
<dbReference type="NCBIfam" id="NF008131">
    <property type="entry name" value="PRK10879.1"/>
    <property type="match status" value="1"/>
</dbReference>
<protein>
    <recommendedName>
        <fullName evidence="10">Xaa-Pro aminopeptidase</fullName>
        <ecNumber evidence="4">3.4.11.9</ecNumber>
    </recommendedName>
    <alternativeName>
        <fullName evidence="11">Aminopeptidase P II</fullName>
    </alternativeName>
    <alternativeName>
        <fullName evidence="12">X-Pro aminopeptidase</fullName>
    </alternativeName>
</protein>
<dbReference type="InterPro" id="IPR029149">
    <property type="entry name" value="Creatin/AminoP/Spt16_N"/>
</dbReference>
<keyword evidence="9" id="KW-0464">Manganese</keyword>
<comment type="catalytic activity">
    <reaction evidence="1">
        <text>Release of any N-terminal amino acid, including proline, that is linked to proline, even from a dipeptide or tripeptide.</text>
        <dbReference type="EC" id="3.4.11.9"/>
    </reaction>
</comment>
<gene>
    <name evidence="14" type="ORF">CRV10_02950</name>
</gene>
<evidence type="ECO:0000256" key="1">
    <source>
        <dbReference type="ARBA" id="ARBA00001424"/>
    </source>
</evidence>
<dbReference type="Pfam" id="PF00557">
    <property type="entry name" value="Peptidase_M24"/>
    <property type="match status" value="1"/>
</dbReference>
<evidence type="ECO:0000313" key="14">
    <source>
        <dbReference type="EMBL" id="PPI86410.1"/>
    </source>
</evidence>
<dbReference type="InterPro" id="IPR052433">
    <property type="entry name" value="X-Pro_dipept-like"/>
</dbReference>
<proteinExistence type="inferred from homology"/>
<evidence type="ECO:0000256" key="11">
    <source>
        <dbReference type="ARBA" id="ARBA00075356"/>
    </source>
</evidence>
<accession>A0A2P5SVS0</accession>
<evidence type="ECO:0000256" key="2">
    <source>
        <dbReference type="ARBA" id="ARBA00001936"/>
    </source>
</evidence>
<feature type="domain" description="Aminopeptidase P N-terminal" evidence="13">
    <location>
        <begin position="2"/>
        <end position="136"/>
    </location>
</feature>
<reference evidence="14 15" key="1">
    <citation type="journal article" date="2018" name="Genome Biol. Evol.">
        <title>Cladogenesis and Genomic Streamlining in Extracellular Endosymbionts of Tropical Stink Bugs.</title>
        <authorList>
            <person name="Otero-Bravo A."/>
            <person name="Goffredi S."/>
            <person name="Sabree Z.L."/>
        </authorList>
    </citation>
    <scope>NUCLEOTIDE SEQUENCE [LARGE SCALE GENOMIC DNA]</scope>
    <source>
        <strain evidence="14 15">SoEL</strain>
    </source>
</reference>
<dbReference type="Pfam" id="PF05195">
    <property type="entry name" value="AMP_N"/>
    <property type="match status" value="1"/>
</dbReference>
<comment type="cofactor">
    <cofactor evidence="2">
        <name>Mn(2+)</name>
        <dbReference type="ChEBI" id="CHEBI:29035"/>
    </cofactor>
</comment>
<keyword evidence="6" id="KW-0479">Metal-binding</keyword>
<evidence type="ECO:0000256" key="12">
    <source>
        <dbReference type="ARBA" id="ARBA00081411"/>
    </source>
</evidence>
<dbReference type="Gene3D" id="3.40.350.10">
    <property type="entry name" value="Creatinase/prolidase N-terminal domain"/>
    <property type="match status" value="1"/>
</dbReference>
<evidence type="ECO:0000256" key="4">
    <source>
        <dbReference type="ARBA" id="ARBA00012574"/>
    </source>
</evidence>
<dbReference type="EC" id="3.4.11.9" evidence="4"/>
<comment type="caution">
    <text evidence="14">The sequence shown here is derived from an EMBL/GenBank/DDBJ whole genome shotgun (WGS) entry which is preliminary data.</text>
</comment>
<dbReference type="PANTHER" id="PTHR43226">
    <property type="entry name" value="XAA-PRO AMINOPEPTIDASE 3"/>
    <property type="match status" value="1"/>
</dbReference>
<keyword evidence="8" id="KW-0482">Metalloprotease</keyword>
<keyword evidence="15" id="KW-1185">Reference proteome</keyword>
<evidence type="ECO:0000256" key="7">
    <source>
        <dbReference type="ARBA" id="ARBA00022801"/>
    </source>
</evidence>
<dbReference type="SUPFAM" id="SSF55920">
    <property type="entry name" value="Creatinase/aminopeptidase"/>
    <property type="match status" value="1"/>
</dbReference>
<sequence>MISTTVLQYRRKTLLSKMTSCSAILIFASPENIMKQNEYHFCQNKDFWYFTCFDEPNALLVLIKQDEFNNQQILFNKPKDCNTEIWVGPCLGQNLAKIRIGVDYALSWDNIDKDLSKLLNNIKILYHAWNEYIEADKLVFNTLRCLRNGVDSTPPNTIIDWRPLVHEMRLFKEPEEIKLLRTSCKITSLAHTRAMKSCYPGMFEYQLEGEIHHEFNYHGARQLAYNTIIGSGYNACILHYTKNKDKMRDGDLVLVDAGCSFKGYASDITRTFPINGKFSKQQREIYNIVLTSLKCALLMLKPEININEVNHHVINIMVKHLVQLRLLKGIPNKLISEGAYLQFFMHNLGHWLGLDVHDVGSYGTSINNRILKPNMVLTVEPGLYISKDADVPIEYRGIGVRIEDNIIITKNGNECFTDSVVKEIDQIEFLMASRKNLKNVL</sequence>
<dbReference type="InterPro" id="IPR036005">
    <property type="entry name" value="Creatinase/aminopeptidase-like"/>
</dbReference>
<evidence type="ECO:0000256" key="6">
    <source>
        <dbReference type="ARBA" id="ARBA00022723"/>
    </source>
</evidence>
<dbReference type="FunFam" id="3.90.230.10:FF:000002">
    <property type="entry name" value="Xaa-Pro aminopeptidase 3"/>
    <property type="match status" value="1"/>
</dbReference>
<evidence type="ECO:0000256" key="3">
    <source>
        <dbReference type="ARBA" id="ARBA00008766"/>
    </source>
</evidence>
<dbReference type="CDD" id="cd01087">
    <property type="entry name" value="Prolidase"/>
    <property type="match status" value="1"/>
</dbReference>
<evidence type="ECO:0000256" key="8">
    <source>
        <dbReference type="ARBA" id="ARBA00023049"/>
    </source>
</evidence>
<dbReference type="GO" id="GO:0005829">
    <property type="term" value="C:cytosol"/>
    <property type="evidence" value="ECO:0007669"/>
    <property type="project" value="TreeGrafter"/>
</dbReference>
<dbReference type="Proteomes" id="UP000296144">
    <property type="component" value="Unassembled WGS sequence"/>
</dbReference>
<dbReference type="Gene3D" id="3.90.230.10">
    <property type="entry name" value="Creatinase/methionine aminopeptidase superfamily"/>
    <property type="match status" value="1"/>
</dbReference>
<organism evidence="14 15">
    <name type="scientific">Candidatus Pantoea edessiphila</name>
    <dbReference type="NCBI Taxonomy" id="2044610"/>
    <lineage>
        <taxon>Bacteria</taxon>
        <taxon>Pseudomonadati</taxon>
        <taxon>Pseudomonadota</taxon>
        <taxon>Gammaproteobacteria</taxon>
        <taxon>Enterobacterales</taxon>
        <taxon>Erwiniaceae</taxon>
        <taxon>Pantoea</taxon>
    </lineage>
</organism>
<dbReference type="PANTHER" id="PTHR43226:SF4">
    <property type="entry name" value="XAA-PRO AMINOPEPTIDASE 3"/>
    <property type="match status" value="1"/>
</dbReference>
<dbReference type="SUPFAM" id="SSF53092">
    <property type="entry name" value="Creatinase/prolidase N-terminal domain"/>
    <property type="match status" value="1"/>
</dbReference>
<evidence type="ECO:0000256" key="10">
    <source>
        <dbReference type="ARBA" id="ARBA00069363"/>
    </source>
</evidence>
<keyword evidence="7" id="KW-0378">Hydrolase</keyword>
<dbReference type="EMBL" id="PDKU01000004">
    <property type="protein sequence ID" value="PPI86410.1"/>
    <property type="molecule type" value="Genomic_DNA"/>
</dbReference>
<dbReference type="AlphaFoldDB" id="A0A2P5SVS0"/>
<dbReference type="GO" id="GO:0070006">
    <property type="term" value="F:metalloaminopeptidase activity"/>
    <property type="evidence" value="ECO:0007669"/>
    <property type="project" value="InterPro"/>
</dbReference>
<dbReference type="InterPro" id="IPR000994">
    <property type="entry name" value="Pept_M24"/>
</dbReference>
<evidence type="ECO:0000313" key="15">
    <source>
        <dbReference type="Proteomes" id="UP000296144"/>
    </source>
</evidence>
<dbReference type="RefSeq" id="WP_136130353.1">
    <property type="nucleotide sequence ID" value="NZ_PDKU01000004.1"/>
</dbReference>
<dbReference type="SMART" id="SM01011">
    <property type="entry name" value="AMP_N"/>
    <property type="match status" value="1"/>
</dbReference>
<evidence type="ECO:0000256" key="5">
    <source>
        <dbReference type="ARBA" id="ARBA00022670"/>
    </source>
</evidence>
<name>A0A2P5SVS0_9GAMM</name>
<evidence type="ECO:0000256" key="9">
    <source>
        <dbReference type="ARBA" id="ARBA00023211"/>
    </source>
</evidence>
<dbReference type="GO" id="GO:0006508">
    <property type="term" value="P:proteolysis"/>
    <property type="evidence" value="ECO:0007669"/>
    <property type="project" value="UniProtKB-KW"/>
</dbReference>